<evidence type="ECO:0000256" key="4">
    <source>
        <dbReference type="ARBA" id="ARBA00022701"/>
    </source>
</evidence>
<evidence type="ECO:0000256" key="6">
    <source>
        <dbReference type="ARBA" id="ARBA00023212"/>
    </source>
</evidence>
<feature type="repeat" description="WD" evidence="8">
    <location>
        <begin position="96"/>
        <end position="137"/>
    </location>
</feature>
<keyword evidence="9" id="KW-0175">Coiled coil</keyword>
<feature type="compositionally biased region" description="Basic and acidic residues" evidence="10">
    <location>
        <begin position="562"/>
        <end position="571"/>
    </location>
</feature>
<dbReference type="Pfam" id="PF13925">
    <property type="entry name" value="Katanin_con80"/>
    <property type="match status" value="1"/>
</dbReference>
<dbReference type="InterPro" id="IPR015943">
    <property type="entry name" value="WD40/YVTN_repeat-like_dom_sf"/>
</dbReference>
<evidence type="ECO:0000256" key="9">
    <source>
        <dbReference type="SAM" id="Coils"/>
    </source>
</evidence>
<reference evidence="12" key="1">
    <citation type="submission" date="2022-04" db="EMBL/GenBank/DDBJ databases">
        <title>A functionally conserved STORR gene fusion in Papaver species that diverged 16.8 million years ago.</title>
        <authorList>
            <person name="Catania T."/>
        </authorList>
    </citation>
    <scope>NUCLEOTIDE SEQUENCE</scope>
    <source>
        <strain evidence="12">S-188037</strain>
    </source>
</reference>
<dbReference type="PRINTS" id="PR00320">
    <property type="entry name" value="GPROTEINBRPT"/>
</dbReference>
<keyword evidence="2 7" id="KW-0963">Cytoplasm</keyword>
<comment type="similarity">
    <text evidence="7">Belongs to the WD repeat KATNB1 family.</text>
</comment>
<dbReference type="GO" id="GO:0051013">
    <property type="term" value="P:microtubule severing"/>
    <property type="evidence" value="ECO:0007669"/>
    <property type="project" value="UniProtKB-UniRule"/>
</dbReference>
<dbReference type="SUPFAM" id="SSF50978">
    <property type="entry name" value="WD40 repeat-like"/>
    <property type="match status" value="1"/>
</dbReference>
<evidence type="ECO:0000256" key="10">
    <source>
        <dbReference type="SAM" id="MobiDB-lite"/>
    </source>
</evidence>
<keyword evidence="4 7" id="KW-0493">Microtubule</keyword>
<gene>
    <name evidence="12" type="ORF">MKW98_024035</name>
</gene>
<feature type="domain" description="Katanin p80 subunit C-terminal" evidence="11">
    <location>
        <begin position="777"/>
        <end position="927"/>
    </location>
</feature>
<feature type="repeat" description="WD" evidence="8">
    <location>
        <begin position="54"/>
        <end position="95"/>
    </location>
</feature>
<dbReference type="GO" id="GO:0007019">
    <property type="term" value="P:microtubule depolymerization"/>
    <property type="evidence" value="ECO:0007669"/>
    <property type="project" value="TreeGrafter"/>
</dbReference>
<dbReference type="GO" id="GO:0005874">
    <property type="term" value="C:microtubule"/>
    <property type="evidence" value="ECO:0007669"/>
    <property type="project" value="UniProtKB-KW"/>
</dbReference>
<evidence type="ECO:0000313" key="13">
    <source>
        <dbReference type="Proteomes" id="UP001202328"/>
    </source>
</evidence>
<proteinExistence type="inferred from homology"/>
<dbReference type="PROSITE" id="PS00678">
    <property type="entry name" value="WD_REPEATS_1"/>
    <property type="match status" value="2"/>
</dbReference>
<keyword evidence="5" id="KW-0677">Repeat</keyword>
<evidence type="ECO:0000256" key="8">
    <source>
        <dbReference type="PROSITE-ProRule" id="PRU00221"/>
    </source>
</evidence>
<dbReference type="InterPro" id="IPR036322">
    <property type="entry name" value="WD40_repeat_dom_sf"/>
</dbReference>
<keyword evidence="6 7" id="KW-0206">Cytoskeleton</keyword>
<dbReference type="InterPro" id="IPR001680">
    <property type="entry name" value="WD40_rpt"/>
</dbReference>
<evidence type="ECO:0000256" key="5">
    <source>
        <dbReference type="ARBA" id="ARBA00022737"/>
    </source>
</evidence>
<keyword evidence="13" id="KW-1185">Reference proteome</keyword>
<dbReference type="InterPro" id="IPR020472">
    <property type="entry name" value="WD40_PAC1"/>
</dbReference>
<evidence type="ECO:0000256" key="3">
    <source>
        <dbReference type="ARBA" id="ARBA00022574"/>
    </source>
</evidence>
<dbReference type="PANTHER" id="PTHR19845:SF15">
    <property type="entry name" value="KATANIN P80 WD40 REPEAT-CONTAINING SUBUNIT B1 HOMOLOG KTN80.2"/>
    <property type="match status" value="1"/>
</dbReference>
<dbReference type="GO" id="GO:0008352">
    <property type="term" value="C:katanin complex"/>
    <property type="evidence" value="ECO:0007669"/>
    <property type="project" value="InterPro"/>
</dbReference>
<feature type="compositionally biased region" description="Polar residues" evidence="10">
    <location>
        <begin position="518"/>
        <end position="537"/>
    </location>
</feature>
<dbReference type="PROSITE" id="PS50294">
    <property type="entry name" value="WD_REPEATS_REGION"/>
    <property type="match status" value="4"/>
</dbReference>
<dbReference type="EMBL" id="JAJJMB010007708">
    <property type="protein sequence ID" value="KAI3928434.1"/>
    <property type="molecule type" value="Genomic_DNA"/>
</dbReference>
<evidence type="ECO:0000259" key="11">
    <source>
        <dbReference type="Pfam" id="PF13925"/>
    </source>
</evidence>
<feature type="repeat" description="WD" evidence="8">
    <location>
        <begin position="11"/>
        <end position="53"/>
    </location>
</feature>
<dbReference type="PROSITE" id="PS50082">
    <property type="entry name" value="WD_REPEATS_2"/>
    <property type="match status" value="5"/>
</dbReference>
<dbReference type="GO" id="GO:0008017">
    <property type="term" value="F:microtubule binding"/>
    <property type="evidence" value="ECO:0007669"/>
    <property type="project" value="UniProtKB-UniRule"/>
</dbReference>
<dbReference type="Pfam" id="PF00400">
    <property type="entry name" value="WD40"/>
    <property type="match status" value="6"/>
</dbReference>
<comment type="subcellular location">
    <subcellularLocation>
        <location evidence="1 7">Cytoplasm</location>
        <location evidence="1 7">Cytoskeleton</location>
    </subcellularLocation>
</comment>
<name>A0AAD4SZX5_9MAGN</name>
<dbReference type="GO" id="GO:0051510">
    <property type="term" value="P:regulation of unidimensional cell growth"/>
    <property type="evidence" value="ECO:0007669"/>
    <property type="project" value="UniProtKB-ARBA"/>
</dbReference>
<comment type="function">
    <text evidence="7">May participate in a complex which severs microtubules in an ATP-dependent manner. Microtubule severing may promote rapid reorganization of cellular microtubule arrays.</text>
</comment>
<dbReference type="SMART" id="SM00320">
    <property type="entry name" value="WD40"/>
    <property type="match status" value="6"/>
</dbReference>
<feature type="repeat" description="WD" evidence="8">
    <location>
        <begin position="138"/>
        <end position="179"/>
    </location>
</feature>
<accession>A0AAD4SZX5</accession>
<comment type="caution">
    <text evidence="12">The sequence shown here is derived from an EMBL/GenBank/DDBJ whole genome shotgun (WGS) entry which is preliminary data.</text>
</comment>
<evidence type="ECO:0000256" key="2">
    <source>
        <dbReference type="ARBA" id="ARBA00022490"/>
    </source>
</evidence>
<dbReference type="GO" id="GO:0005737">
    <property type="term" value="C:cytoplasm"/>
    <property type="evidence" value="ECO:0007669"/>
    <property type="project" value="UniProtKB-UniRule"/>
</dbReference>
<dbReference type="FunFam" id="2.130.10.10:FF:000183">
    <property type="entry name" value="Katanin p80 WD40 repeat-containing subunit B1"/>
    <property type="match status" value="1"/>
</dbReference>
<evidence type="ECO:0000256" key="1">
    <source>
        <dbReference type="ARBA" id="ARBA00004245"/>
    </source>
</evidence>
<dbReference type="InterPro" id="IPR019775">
    <property type="entry name" value="WD40_repeat_CS"/>
</dbReference>
<feature type="coiled-coil region" evidence="9">
    <location>
        <begin position="641"/>
        <end position="721"/>
    </location>
</feature>
<feature type="region of interest" description="Disordered" evidence="10">
    <location>
        <begin position="375"/>
        <end position="537"/>
    </location>
</feature>
<dbReference type="PANTHER" id="PTHR19845">
    <property type="entry name" value="KATANIN P80 SUBUNIT"/>
    <property type="match status" value="1"/>
</dbReference>
<feature type="region of interest" description="Disordered" evidence="10">
    <location>
        <begin position="562"/>
        <end position="599"/>
    </location>
</feature>
<dbReference type="AlphaFoldDB" id="A0AAD4SZX5"/>
<dbReference type="InterPro" id="IPR028021">
    <property type="entry name" value="Katanin_C-terminal"/>
</dbReference>
<dbReference type="InterPro" id="IPR026962">
    <property type="entry name" value="KTNB1"/>
</dbReference>
<organism evidence="12 13">
    <name type="scientific">Papaver atlanticum</name>
    <dbReference type="NCBI Taxonomy" id="357466"/>
    <lineage>
        <taxon>Eukaryota</taxon>
        <taxon>Viridiplantae</taxon>
        <taxon>Streptophyta</taxon>
        <taxon>Embryophyta</taxon>
        <taxon>Tracheophyta</taxon>
        <taxon>Spermatophyta</taxon>
        <taxon>Magnoliopsida</taxon>
        <taxon>Ranunculales</taxon>
        <taxon>Papaveraceae</taxon>
        <taxon>Papaveroideae</taxon>
        <taxon>Papaver</taxon>
    </lineage>
</organism>
<keyword evidence="3 8" id="KW-0853">WD repeat</keyword>
<dbReference type="Proteomes" id="UP001202328">
    <property type="component" value="Unassembled WGS sequence"/>
</dbReference>
<sequence>MEKRAYKLQEFVAHSSNVNCVSIGKKTGKVFITGGDDYRVNLWAVGKSTSLLNLSGHTSSIETVVFDSAEVLVLSGASTGAIKLWDLEEGKIVRNLTGHRLNCTAVEFHPFGEFFASGSSDANLKIWDIRKKGCLHTYKGHTQGVSTIKFSPDGRWVVSGGADNVVKIWDLTAGKLLQEFKYHVGQIRSIEFHPMEFLLATGSADRTVKFWDLETFELIGSAGPEASGLRSMTFHPDGRTLFCGLDDKLKIFSWEPIKCHDVVDMGWSTLDDLSIHDGKLLACSHYRNSVDVWVADISLIEPHRVGGTPQLFGNKEQKFNIQEGLVQSSTERHTSPRAYEATEYRNIYVDTTDSRKVAPKKIDLDNDPKVVRMLDPADKYNLSSPRKNIEPESRERNSSHAKSRSFTPPLVVPRNNAESTVRPRREANSSERGSPGIRREPTLTRRPSGRKSDIKLSTAAEPGFVSSKKSGSDISEEPKFHFRFLSINEPTKTSEEESSISSKVAEKAERAPSPDVPLSSSCENRVQAQNSNGETSSTKIVRGVAVQLGRTRSLVQRWESRDKCNNSEDLTKNALSEDLTPTLEHKGPVPQREASGVTGKETEALHLLEKEREALSLIEKEREASALLRKERETLALVQKEREALALLKKEREELAFLKKEREALARLEKEKDALALLEKEREASALLEKEREALALIEKEKEASRLIEIEREALSRIEKEREASRRIKEQEASRLIEKKREASCINEKERETSRSIEKEREASRRNNEDVIYGIMQNHDVFLSDLRSRLTKLQVVRHFWLRNDVKGGIDAVGKLPDHCIQADVAAVLVDKMETVTLDLFTCLLPLFTSLLNSNIDRHTNVSLEMLLKLVAIFGPVIRSTMSSSPSVRVDLQAERRRGLCKQCSIHLQKIKQLLPSVTRRGGSVAKEHTLTASLLAPAPMRSPSEA</sequence>
<dbReference type="Gene3D" id="2.130.10.10">
    <property type="entry name" value="YVTN repeat-like/Quinoprotein amine dehydrogenase"/>
    <property type="match status" value="2"/>
</dbReference>
<protein>
    <recommendedName>
        <fullName evidence="7">Katanin p80 WD40 repeat-containing subunit B1 homolog</fullName>
    </recommendedName>
</protein>
<feature type="compositionally biased region" description="Basic and acidic residues" evidence="10">
    <location>
        <begin position="387"/>
        <end position="398"/>
    </location>
</feature>
<evidence type="ECO:0000256" key="7">
    <source>
        <dbReference type="HAMAP-Rule" id="MF_03022"/>
    </source>
</evidence>
<dbReference type="FunFam" id="2.130.10.10:FF:000897">
    <property type="entry name" value="Katanin p80 WD40 repeat-containing subunit B1 homolog"/>
    <property type="match status" value="1"/>
</dbReference>
<evidence type="ECO:0000313" key="12">
    <source>
        <dbReference type="EMBL" id="KAI3928434.1"/>
    </source>
</evidence>
<dbReference type="HAMAP" id="MF_03022">
    <property type="entry name" value="Katanin_p80_B1"/>
    <property type="match status" value="1"/>
</dbReference>
<feature type="repeat" description="WD" evidence="8">
    <location>
        <begin position="180"/>
        <end position="221"/>
    </location>
</feature>
<dbReference type="CDD" id="cd00200">
    <property type="entry name" value="WD40"/>
    <property type="match status" value="1"/>
</dbReference>